<evidence type="ECO:0000259" key="9">
    <source>
        <dbReference type="Pfam" id="PF00467"/>
    </source>
</evidence>
<dbReference type="InterPro" id="IPR036986">
    <property type="entry name" value="S4_RNA-bd_sf"/>
</dbReference>
<feature type="domain" description="RNA-binding S4" evidence="11">
    <location>
        <begin position="57"/>
        <end position="100"/>
    </location>
</feature>
<dbReference type="GO" id="GO:0022627">
    <property type="term" value="C:cytosolic small ribosomal subunit"/>
    <property type="evidence" value="ECO:0007669"/>
    <property type="project" value="TreeGrafter"/>
</dbReference>
<dbReference type="FunFam" id="3.10.290.10:FF:000002">
    <property type="entry name" value="40S ribosomal protein S4"/>
    <property type="match status" value="1"/>
</dbReference>
<keyword evidence="15" id="KW-1185">Reference proteome</keyword>
<evidence type="ECO:0000256" key="2">
    <source>
        <dbReference type="ARBA" id="ARBA00022730"/>
    </source>
</evidence>
<dbReference type="InterPro" id="IPR032277">
    <property type="entry name" value="Ribosomal_eS4_C"/>
</dbReference>
<dbReference type="Pfam" id="PF01479">
    <property type="entry name" value="S4"/>
    <property type="match status" value="1"/>
</dbReference>
<dbReference type="CDD" id="cd00165">
    <property type="entry name" value="S4"/>
    <property type="match status" value="1"/>
</dbReference>
<dbReference type="GO" id="GO:0003735">
    <property type="term" value="F:structural constituent of ribosome"/>
    <property type="evidence" value="ECO:0007669"/>
    <property type="project" value="InterPro"/>
</dbReference>
<dbReference type="Gene3D" id="2.30.30.30">
    <property type="match status" value="1"/>
</dbReference>
<dbReference type="PROSITE" id="PS50889">
    <property type="entry name" value="S4"/>
    <property type="match status" value="1"/>
</dbReference>
<name>A0AAN4YZP7_9BILA</name>
<accession>A0AAN4YZP7</accession>
<keyword evidence="5" id="KW-0687">Ribonucleoprotein</keyword>
<comment type="similarity">
    <text evidence="1">Belongs to the eukaryotic ribosomal protein eS4 family.</text>
</comment>
<dbReference type="Pfam" id="PF00467">
    <property type="entry name" value="KOW"/>
    <property type="match status" value="1"/>
</dbReference>
<feature type="domain" description="Small ribosomal subunit protein eS4 C-terminal" evidence="13">
    <location>
        <begin position="222"/>
        <end position="269"/>
    </location>
</feature>
<dbReference type="InterPro" id="IPR041982">
    <property type="entry name" value="Ribosomal_eS4_KOW"/>
</dbReference>
<dbReference type="Pfam" id="PF08071">
    <property type="entry name" value="RS4NT"/>
    <property type="match status" value="1"/>
</dbReference>
<comment type="caution">
    <text evidence="14">The sequence shown here is derived from an EMBL/GenBank/DDBJ whole genome shotgun (WGS) entry which is preliminary data.</text>
</comment>
<evidence type="ECO:0000256" key="8">
    <source>
        <dbReference type="PROSITE-ProRule" id="PRU00182"/>
    </source>
</evidence>
<evidence type="ECO:0000256" key="6">
    <source>
        <dbReference type="ARBA" id="ARBA00035272"/>
    </source>
</evidence>
<feature type="domain" description="Small ribosomal subunit protein eS4 central region" evidence="10">
    <location>
        <begin position="105"/>
        <end position="179"/>
    </location>
</feature>
<dbReference type="PANTHER" id="PTHR11581:SF0">
    <property type="entry name" value="SMALL RIBOSOMAL SUBUNIT PROTEIN ES4"/>
    <property type="match status" value="1"/>
</dbReference>
<reference evidence="15" key="1">
    <citation type="submission" date="2022-10" db="EMBL/GenBank/DDBJ databases">
        <title>Genome assembly of Pristionchus species.</title>
        <authorList>
            <person name="Yoshida K."/>
            <person name="Sommer R.J."/>
        </authorList>
    </citation>
    <scope>NUCLEOTIDE SEQUENCE [LARGE SCALE GENOMIC DNA]</scope>
    <source>
        <strain evidence="15">RS5460</strain>
    </source>
</reference>
<dbReference type="FunFam" id="2.30.30.30:FF:000005">
    <property type="entry name" value="40S ribosomal protein S4"/>
    <property type="match status" value="1"/>
</dbReference>
<dbReference type="InterPro" id="IPR005824">
    <property type="entry name" value="KOW"/>
</dbReference>
<evidence type="ECO:0000256" key="4">
    <source>
        <dbReference type="ARBA" id="ARBA00022980"/>
    </source>
</evidence>
<dbReference type="InterPro" id="IPR013843">
    <property type="entry name" value="Ribosomal_eS4_N"/>
</dbReference>
<dbReference type="AlphaFoldDB" id="A0AAN4YZP7"/>
<gene>
    <name evidence="14" type="ORF">PMAYCL1PPCAC_02062</name>
</gene>
<feature type="non-terminal residue" evidence="14">
    <location>
        <position position="1"/>
    </location>
</feature>
<dbReference type="InterPro" id="IPR018199">
    <property type="entry name" value="Ribosomal_eS4_N_CS"/>
</dbReference>
<dbReference type="HAMAP" id="MF_00485">
    <property type="entry name" value="Ribosomal_eS4"/>
    <property type="match status" value="1"/>
</dbReference>
<dbReference type="PIRSF" id="PIRSF002116">
    <property type="entry name" value="Ribosomal_S4"/>
    <property type="match status" value="1"/>
</dbReference>
<dbReference type="SUPFAM" id="SSF55174">
    <property type="entry name" value="Alpha-L RNA-binding motif"/>
    <property type="match status" value="1"/>
</dbReference>
<keyword evidence="4" id="KW-0689">Ribosomal protein</keyword>
<evidence type="ECO:0000313" key="14">
    <source>
        <dbReference type="EMBL" id="GMR31867.1"/>
    </source>
</evidence>
<dbReference type="EMBL" id="BTRK01000001">
    <property type="protein sequence ID" value="GMR31867.1"/>
    <property type="molecule type" value="Genomic_DNA"/>
</dbReference>
<dbReference type="FunFam" id="2.40.50.740:FF:000001">
    <property type="entry name" value="40S ribosomal protein S4"/>
    <property type="match status" value="1"/>
</dbReference>
<sequence length="272" mass="30595">LQTCGHPLDVMARGPKHHLKRLAAPHHWMLDKLGGVFAPRPTSGPHKLRESLPLILFLRNRLKYALTYTEARKICKQRLIKVDGKVRTEMRFPAGFMDVINIEKTNETFRLLYDTKGRFVCHRITSQEGNYKLCKITKVSVGPKGVPFVNTHDGRTIRYPDPHVKTDDTVVLDVNTSKITDFVKFDVGNLAMITGGRNIGRVGTITQRERHPGAFDIVHVKDTTGHSFATRVNNVFVIGKGSKPLVSLTAQKGIKLTITEERDKRIAAKKAQ</sequence>
<dbReference type="InterPro" id="IPR000876">
    <property type="entry name" value="Ribosomal_eS4"/>
</dbReference>
<evidence type="ECO:0000256" key="7">
    <source>
        <dbReference type="ARBA" id="ARBA00035402"/>
    </source>
</evidence>
<dbReference type="CDD" id="cd06087">
    <property type="entry name" value="KOW_RPS4"/>
    <property type="match status" value="1"/>
</dbReference>
<keyword evidence="3 8" id="KW-0694">RNA-binding</keyword>
<evidence type="ECO:0000313" key="15">
    <source>
        <dbReference type="Proteomes" id="UP001328107"/>
    </source>
</evidence>
<evidence type="ECO:0000256" key="1">
    <source>
        <dbReference type="ARBA" id="ARBA00007500"/>
    </source>
</evidence>
<dbReference type="GO" id="GO:0006412">
    <property type="term" value="P:translation"/>
    <property type="evidence" value="ECO:0007669"/>
    <property type="project" value="InterPro"/>
</dbReference>
<dbReference type="InterPro" id="IPR038237">
    <property type="entry name" value="Ribosomal_eS4_central_sf"/>
</dbReference>
<dbReference type="InterPro" id="IPR013845">
    <property type="entry name" value="Ribosomal_eS4_central_region"/>
</dbReference>
<protein>
    <recommendedName>
        <fullName evidence="6">Small ribosomal subunit protein eS4</fullName>
    </recommendedName>
    <alternativeName>
        <fullName evidence="7">40S ribosomal protein S4</fullName>
    </alternativeName>
</protein>
<dbReference type="Pfam" id="PF00900">
    <property type="entry name" value="Ribosomal_S4e"/>
    <property type="match status" value="1"/>
</dbReference>
<feature type="domain" description="Small ribosomal subunit protein eS4 N-terminal" evidence="12">
    <location>
        <begin position="13"/>
        <end position="49"/>
    </location>
</feature>
<dbReference type="Gene3D" id="3.10.290.10">
    <property type="entry name" value="RNA-binding S4 domain"/>
    <property type="match status" value="1"/>
</dbReference>
<evidence type="ECO:0000259" key="11">
    <source>
        <dbReference type="Pfam" id="PF01479"/>
    </source>
</evidence>
<evidence type="ECO:0000259" key="10">
    <source>
        <dbReference type="Pfam" id="PF00900"/>
    </source>
</evidence>
<dbReference type="Gene3D" id="2.40.50.740">
    <property type="match status" value="1"/>
</dbReference>
<dbReference type="PROSITE" id="PS00528">
    <property type="entry name" value="RIBOSOMAL_S4E"/>
    <property type="match status" value="1"/>
</dbReference>
<proteinExistence type="inferred from homology"/>
<keyword evidence="2 8" id="KW-0699">rRNA-binding</keyword>
<dbReference type="InterPro" id="IPR002942">
    <property type="entry name" value="S4_RNA-bd"/>
</dbReference>
<evidence type="ECO:0000256" key="3">
    <source>
        <dbReference type="ARBA" id="ARBA00022884"/>
    </source>
</evidence>
<organism evidence="14 15">
    <name type="scientific">Pristionchus mayeri</name>
    <dbReference type="NCBI Taxonomy" id="1317129"/>
    <lineage>
        <taxon>Eukaryota</taxon>
        <taxon>Metazoa</taxon>
        <taxon>Ecdysozoa</taxon>
        <taxon>Nematoda</taxon>
        <taxon>Chromadorea</taxon>
        <taxon>Rhabditida</taxon>
        <taxon>Rhabditina</taxon>
        <taxon>Diplogasteromorpha</taxon>
        <taxon>Diplogasteroidea</taxon>
        <taxon>Neodiplogasteridae</taxon>
        <taxon>Pristionchus</taxon>
    </lineage>
</organism>
<dbReference type="Proteomes" id="UP001328107">
    <property type="component" value="Unassembled WGS sequence"/>
</dbReference>
<evidence type="ECO:0000259" key="12">
    <source>
        <dbReference type="Pfam" id="PF08071"/>
    </source>
</evidence>
<dbReference type="PANTHER" id="PTHR11581">
    <property type="entry name" value="30S/40S RIBOSOMAL PROTEIN S4"/>
    <property type="match status" value="1"/>
</dbReference>
<dbReference type="GO" id="GO:0019843">
    <property type="term" value="F:rRNA binding"/>
    <property type="evidence" value="ECO:0007669"/>
    <property type="project" value="UniProtKB-KW"/>
</dbReference>
<dbReference type="Pfam" id="PF16121">
    <property type="entry name" value="40S_S4_C"/>
    <property type="match status" value="1"/>
</dbReference>
<dbReference type="InterPro" id="IPR014722">
    <property type="entry name" value="Rib_uL2_dom2"/>
</dbReference>
<evidence type="ECO:0000256" key="5">
    <source>
        <dbReference type="ARBA" id="ARBA00023274"/>
    </source>
</evidence>
<evidence type="ECO:0000259" key="13">
    <source>
        <dbReference type="Pfam" id="PF16121"/>
    </source>
</evidence>
<feature type="domain" description="KOW" evidence="9">
    <location>
        <begin position="187"/>
        <end position="221"/>
    </location>
</feature>